<sequence length="64" mass="6412">MRVIGNAGSWTSVMAASSVGGQNLGETGKATLMTAGLHTGGGALQAMLAMSRASSARVAMFNLR</sequence>
<dbReference type="EMBL" id="BOPA01000069">
    <property type="protein sequence ID" value="GIJ19191.1"/>
    <property type="molecule type" value="Genomic_DNA"/>
</dbReference>
<evidence type="ECO:0000313" key="2">
    <source>
        <dbReference type="Proteomes" id="UP000647860"/>
    </source>
</evidence>
<protein>
    <submittedName>
        <fullName evidence="1">Uncharacterized protein</fullName>
    </submittedName>
</protein>
<evidence type="ECO:0000313" key="1">
    <source>
        <dbReference type="EMBL" id="GIJ19191.1"/>
    </source>
</evidence>
<proteinExistence type="predicted"/>
<name>A0ABQ4IN09_9ACTN</name>
<comment type="caution">
    <text evidence="1">The sequence shown here is derived from an EMBL/GenBank/DDBJ whole genome shotgun (WGS) entry which is preliminary data.</text>
</comment>
<keyword evidence="2" id="KW-1185">Reference proteome</keyword>
<organism evidence="1 2">
    <name type="scientific">Micromonospora gifhornensis</name>
    <dbReference type="NCBI Taxonomy" id="84594"/>
    <lineage>
        <taxon>Bacteria</taxon>
        <taxon>Bacillati</taxon>
        <taxon>Actinomycetota</taxon>
        <taxon>Actinomycetes</taxon>
        <taxon>Micromonosporales</taxon>
        <taxon>Micromonosporaceae</taxon>
        <taxon>Micromonospora</taxon>
    </lineage>
</organism>
<reference evidence="1 2" key="1">
    <citation type="submission" date="2021-01" db="EMBL/GenBank/DDBJ databases">
        <title>Whole genome shotgun sequence of Verrucosispora gifhornensis NBRC 16317.</title>
        <authorList>
            <person name="Komaki H."/>
            <person name="Tamura T."/>
        </authorList>
    </citation>
    <scope>NUCLEOTIDE SEQUENCE [LARGE SCALE GENOMIC DNA]</scope>
    <source>
        <strain evidence="1 2">NBRC 16317</strain>
    </source>
</reference>
<accession>A0ABQ4IN09</accession>
<gene>
    <name evidence="1" type="ORF">Vgi01_58750</name>
</gene>
<dbReference type="Proteomes" id="UP000647860">
    <property type="component" value="Unassembled WGS sequence"/>
</dbReference>